<dbReference type="GeneID" id="2741832"/>
<keyword evidence="2" id="KW-1185">Reference proteome</keyword>
<reference evidence="1 2" key="2">
    <citation type="journal article" date="2004" name="J. Virol.">
        <title>Comparative genomic analysis of hyperthermophilic archaeal Fuselloviridae viruses.</title>
        <authorList>
            <person name="Wiedenheft B."/>
            <person name="Stedman K."/>
            <person name="Roberto F."/>
            <person name="Willits D."/>
            <person name="Gleske A.K."/>
            <person name="Zoeller L."/>
            <person name="Snyder J."/>
            <person name="Douglas T."/>
            <person name="Young M."/>
        </authorList>
    </citation>
    <scope>NUCLEOTIDE SEQUENCE</scope>
</reference>
<accession>Q6TRU6</accession>
<dbReference type="RefSeq" id="NP_963943.1">
    <property type="nucleotide sequence ID" value="NC_005360.1"/>
</dbReference>
<reference evidence="1 2" key="1">
    <citation type="journal article" date="2001" name="Proc. Natl. Acad. Sci. U.S.A.">
        <title>Viruses from extreme thermal environments.</title>
        <authorList>
            <person name="Rice G."/>
            <person name="Stedman K."/>
            <person name="Snyder J."/>
            <person name="Wiedenheft B."/>
            <person name="Willits D."/>
            <person name="Brumfield S."/>
            <person name="McDermott T."/>
            <person name="Young M.J."/>
        </authorList>
    </citation>
    <scope>NUCLEOTIDE SEQUENCE</scope>
</reference>
<proteinExistence type="predicted"/>
<organism evidence="1 2">
    <name type="scientific">Sulfolobus virus Ragged Hills</name>
    <dbReference type="NCBI Taxonomy" id="256994"/>
    <lineage>
        <taxon>Viruses</taxon>
        <taxon>Viruses incertae sedis</taxon>
        <taxon>Fuselloviridae</taxon>
        <taxon>Alphafusellovirus</taxon>
        <taxon>Alphafusellovirus yellowstonense</taxon>
        <taxon>Sulfolobus spindle-shaped virus 8</taxon>
    </lineage>
</organism>
<dbReference type="Proteomes" id="UP000001247">
    <property type="component" value="Segment"/>
</dbReference>
<evidence type="ECO:0000313" key="2">
    <source>
        <dbReference type="Proteomes" id="UP000001247"/>
    </source>
</evidence>
<name>Q6TRU6_9VIRU</name>
<protein>
    <submittedName>
        <fullName evidence="1">ORF C49</fullName>
    </submittedName>
</protein>
<dbReference type="EMBL" id="AY388628">
    <property type="protein sequence ID" value="AAR27915.1"/>
    <property type="molecule type" value="Genomic_DNA"/>
</dbReference>
<evidence type="ECO:0000313" key="1">
    <source>
        <dbReference type="EMBL" id="AAR27915.1"/>
    </source>
</evidence>
<sequence>MRWTMMRSRREKKKRMYEELCVTDYDDQVCKEFAENEDLHDELYGGDEE</sequence>
<dbReference type="KEGG" id="vg:2741832"/>